<keyword evidence="15" id="KW-1185">Reference proteome</keyword>
<dbReference type="PANTHER" id="PTHR11082">
    <property type="entry name" value="TRNA-DIHYDROURIDINE SYNTHASE"/>
    <property type="match status" value="1"/>
</dbReference>
<dbReference type="GO" id="GO:0017150">
    <property type="term" value="F:tRNA dihydrouridine synthase activity"/>
    <property type="evidence" value="ECO:0007669"/>
    <property type="project" value="InterPro"/>
</dbReference>
<feature type="region of interest" description="Disordered" evidence="12">
    <location>
        <begin position="86"/>
        <end position="114"/>
    </location>
</feature>
<dbReference type="GO" id="GO:0006397">
    <property type="term" value="P:mRNA processing"/>
    <property type="evidence" value="ECO:0007669"/>
    <property type="project" value="UniProtKB-KW"/>
</dbReference>
<feature type="active site" description="Proton donor" evidence="10">
    <location>
        <position position="153"/>
    </location>
</feature>
<dbReference type="InterPro" id="IPR018517">
    <property type="entry name" value="tRNA_hU_synthase_CS"/>
</dbReference>
<name>A0A164WU23_9AGAM</name>
<dbReference type="EMBL" id="KV419401">
    <property type="protein sequence ID" value="KZS95361.1"/>
    <property type="molecule type" value="Genomic_DNA"/>
</dbReference>
<accession>A0A164WU23</accession>
<reference evidence="14 15" key="1">
    <citation type="journal article" date="2016" name="Mol. Biol. Evol.">
        <title>Comparative Genomics of Early-Diverging Mushroom-Forming Fungi Provides Insights into the Origins of Lignocellulose Decay Capabilities.</title>
        <authorList>
            <person name="Nagy L.G."/>
            <person name="Riley R."/>
            <person name="Tritt A."/>
            <person name="Adam C."/>
            <person name="Daum C."/>
            <person name="Floudas D."/>
            <person name="Sun H."/>
            <person name="Yadav J.S."/>
            <person name="Pangilinan J."/>
            <person name="Larsson K.H."/>
            <person name="Matsuura K."/>
            <person name="Barry K."/>
            <person name="Labutti K."/>
            <person name="Kuo R."/>
            <person name="Ohm R.A."/>
            <person name="Bhattacharya S.S."/>
            <person name="Shirouzu T."/>
            <person name="Yoshinaga Y."/>
            <person name="Martin F.M."/>
            <person name="Grigoriev I.V."/>
            <person name="Hibbett D.S."/>
        </authorList>
    </citation>
    <scope>NUCLEOTIDE SEQUENCE [LARGE SCALE GENOMIC DNA]</scope>
    <source>
        <strain evidence="14 15">HHB9708</strain>
    </source>
</reference>
<comment type="cofactor">
    <cofactor evidence="1 9 11">
        <name>FMN</name>
        <dbReference type="ChEBI" id="CHEBI:58210"/>
    </cofactor>
</comment>
<evidence type="ECO:0000256" key="8">
    <source>
        <dbReference type="ARBA" id="ARBA00049447"/>
    </source>
</evidence>
<comment type="catalytic activity">
    <reaction evidence="7">
        <text>a 5,6-dihydrouridine in mRNA + NAD(+) = a uridine in mRNA + NADH + H(+)</text>
        <dbReference type="Rhea" id="RHEA:69851"/>
        <dbReference type="Rhea" id="RHEA-COMP:14658"/>
        <dbReference type="Rhea" id="RHEA-COMP:17789"/>
        <dbReference type="ChEBI" id="CHEBI:15378"/>
        <dbReference type="ChEBI" id="CHEBI:57540"/>
        <dbReference type="ChEBI" id="CHEBI:57945"/>
        <dbReference type="ChEBI" id="CHEBI:65315"/>
        <dbReference type="ChEBI" id="CHEBI:74443"/>
    </reaction>
    <physiologicalReaction direction="right-to-left" evidence="7">
        <dbReference type="Rhea" id="RHEA:69853"/>
    </physiologicalReaction>
</comment>
<feature type="binding site" evidence="11">
    <location>
        <begin position="29"/>
        <end position="31"/>
    </location>
    <ligand>
        <name>FMN</name>
        <dbReference type="ChEBI" id="CHEBI:58210"/>
    </ligand>
</feature>
<keyword evidence="6 9" id="KW-0560">Oxidoreductase</keyword>
<evidence type="ECO:0000256" key="3">
    <source>
        <dbReference type="ARBA" id="ARBA00022643"/>
    </source>
</evidence>
<evidence type="ECO:0000259" key="13">
    <source>
        <dbReference type="Pfam" id="PF01207"/>
    </source>
</evidence>
<comment type="similarity">
    <text evidence="9">Belongs to the dus family.</text>
</comment>
<dbReference type="PIRSF" id="PIRSF006621">
    <property type="entry name" value="Dus"/>
    <property type="match status" value="1"/>
</dbReference>
<evidence type="ECO:0000256" key="11">
    <source>
        <dbReference type="PIRSR" id="PIRSR006621-2"/>
    </source>
</evidence>
<dbReference type="AlphaFoldDB" id="A0A164WU23"/>
<dbReference type="PANTHER" id="PTHR11082:SF31">
    <property type="entry name" value="TRNA-DIHYDROURIDINE(20A_20B) SYNTHASE [NAD(P)+]-LIKE"/>
    <property type="match status" value="1"/>
</dbReference>
<dbReference type="GO" id="GO:0106414">
    <property type="term" value="F:mRNA dihydrouridine synthase activity"/>
    <property type="evidence" value="ECO:0007669"/>
    <property type="project" value="RHEA"/>
</dbReference>
<dbReference type="PROSITE" id="PS01136">
    <property type="entry name" value="UPF0034"/>
    <property type="match status" value="1"/>
</dbReference>
<evidence type="ECO:0000256" key="4">
    <source>
        <dbReference type="ARBA" id="ARBA00022664"/>
    </source>
</evidence>
<keyword evidence="4" id="KW-0507">mRNA processing</keyword>
<sequence>MQDSNPVELEILPPHEILDTFENINVAAPMVRFSKLPFRELVSLYDVQVTHTPMILATEFSRSSTARTLDFSTSLTERGSFLLNERMRSSSSNSSDNDLLEGESDRPTGSRRRQRRIRGSLIAQFAASDPKPFADACELIYPYVDGVDLNCGCPQSWAFQEHIGSWLLGHPERVRDLVRAAKDRLGFSYPVSVKIRVDPDLQRTHQLVETALHAGVSHITVHGRTKNQKSSHPVSLSSIAFAVEVARGRVPVVANGDAWSLPEVETIRKTTGAQGVMSARGLLGNPALFSGYDETPPSAIKEFVRLSTDYGLMFPLFHRHIGFMLESRFNKLERLYWNTLPSYASVLDYLTEQGIDLDL</sequence>
<dbReference type="InterPro" id="IPR001269">
    <property type="entry name" value="DUS_fam"/>
</dbReference>
<comment type="catalytic activity">
    <reaction evidence="8">
        <text>a 5,6-dihydrouridine in mRNA + NADP(+) = a uridine in mRNA + NADPH + H(+)</text>
        <dbReference type="Rhea" id="RHEA:69855"/>
        <dbReference type="Rhea" id="RHEA-COMP:14658"/>
        <dbReference type="Rhea" id="RHEA-COMP:17789"/>
        <dbReference type="ChEBI" id="CHEBI:15378"/>
        <dbReference type="ChEBI" id="CHEBI:57783"/>
        <dbReference type="ChEBI" id="CHEBI:58349"/>
        <dbReference type="ChEBI" id="CHEBI:65315"/>
        <dbReference type="ChEBI" id="CHEBI:74443"/>
    </reaction>
    <physiologicalReaction direction="right-to-left" evidence="8">
        <dbReference type="Rhea" id="RHEA:69857"/>
    </physiologicalReaction>
</comment>
<evidence type="ECO:0000256" key="5">
    <source>
        <dbReference type="ARBA" id="ARBA00022694"/>
    </source>
</evidence>
<evidence type="ECO:0000313" key="14">
    <source>
        <dbReference type="EMBL" id="KZS95361.1"/>
    </source>
</evidence>
<dbReference type="Gene3D" id="3.20.20.70">
    <property type="entry name" value="Aldolase class I"/>
    <property type="match status" value="1"/>
</dbReference>
<feature type="domain" description="DUS-like FMN-binding" evidence="13">
    <location>
        <begin position="27"/>
        <end position="76"/>
    </location>
</feature>
<proteinExistence type="inferred from homology"/>
<evidence type="ECO:0000256" key="1">
    <source>
        <dbReference type="ARBA" id="ARBA00001917"/>
    </source>
</evidence>
<evidence type="ECO:0000256" key="9">
    <source>
        <dbReference type="PIRNR" id="PIRNR006621"/>
    </source>
</evidence>
<comment type="function">
    <text evidence="9">Catalyzes the synthesis of dihydrouridine, a modified base found in the D-loop of most tRNAs.</text>
</comment>
<dbReference type="GO" id="GO:0050660">
    <property type="term" value="F:flavin adenine dinucleotide binding"/>
    <property type="evidence" value="ECO:0007669"/>
    <property type="project" value="InterPro"/>
</dbReference>
<keyword evidence="11" id="KW-0547">Nucleotide-binding</keyword>
<evidence type="ECO:0000256" key="2">
    <source>
        <dbReference type="ARBA" id="ARBA00022630"/>
    </source>
</evidence>
<dbReference type="SUPFAM" id="SSF51395">
    <property type="entry name" value="FMN-linked oxidoreductases"/>
    <property type="match status" value="1"/>
</dbReference>
<dbReference type="Pfam" id="PF01207">
    <property type="entry name" value="Dus"/>
    <property type="match status" value="2"/>
</dbReference>
<keyword evidence="2 9" id="KW-0285">Flavoprotein</keyword>
<evidence type="ECO:0000313" key="15">
    <source>
        <dbReference type="Proteomes" id="UP000076722"/>
    </source>
</evidence>
<dbReference type="InterPro" id="IPR013785">
    <property type="entry name" value="Aldolase_TIM"/>
</dbReference>
<dbReference type="CDD" id="cd02801">
    <property type="entry name" value="DUS_like_FMN"/>
    <property type="match status" value="1"/>
</dbReference>
<evidence type="ECO:0000256" key="7">
    <source>
        <dbReference type="ARBA" id="ARBA00048342"/>
    </source>
</evidence>
<gene>
    <name evidence="14" type="ORF">SISNIDRAFT_451932</name>
</gene>
<dbReference type="InterPro" id="IPR035587">
    <property type="entry name" value="DUS-like_FMN-bd"/>
</dbReference>
<evidence type="ECO:0000256" key="6">
    <source>
        <dbReference type="ARBA" id="ARBA00023002"/>
    </source>
</evidence>
<keyword evidence="5 9" id="KW-0819">tRNA processing</keyword>
<dbReference type="OrthoDB" id="9977870at2759"/>
<keyword evidence="3 9" id="KW-0288">FMN</keyword>
<organism evidence="14 15">
    <name type="scientific">Sistotremastrum niveocremeum HHB9708</name>
    <dbReference type="NCBI Taxonomy" id="1314777"/>
    <lineage>
        <taxon>Eukaryota</taxon>
        <taxon>Fungi</taxon>
        <taxon>Dikarya</taxon>
        <taxon>Basidiomycota</taxon>
        <taxon>Agaricomycotina</taxon>
        <taxon>Agaricomycetes</taxon>
        <taxon>Sistotremastrales</taxon>
        <taxon>Sistotremastraceae</taxon>
        <taxon>Sertulicium</taxon>
        <taxon>Sertulicium niveocremeum</taxon>
    </lineage>
</organism>
<protein>
    <recommendedName>
        <fullName evidence="9">tRNA-dihydrouridine synthase</fullName>
        <ecNumber evidence="9">1.3.1.-</ecNumber>
    </recommendedName>
</protein>
<feature type="binding site" evidence="11">
    <location>
        <position position="222"/>
    </location>
    <ligand>
        <name>FMN</name>
        <dbReference type="ChEBI" id="CHEBI:58210"/>
    </ligand>
</feature>
<dbReference type="STRING" id="1314777.A0A164WU23"/>
<feature type="binding site" evidence="11">
    <location>
        <position position="124"/>
    </location>
    <ligand>
        <name>FMN</name>
        <dbReference type="ChEBI" id="CHEBI:58210"/>
    </ligand>
</feature>
<evidence type="ECO:0000256" key="12">
    <source>
        <dbReference type="SAM" id="MobiDB-lite"/>
    </source>
</evidence>
<evidence type="ECO:0000256" key="10">
    <source>
        <dbReference type="PIRSR" id="PIRSR006621-1"/>
    </source>
</evidence>
<feature type="binding site" evidence="11">
    <location>
        <begin position="279"/>
        <end position="280"/>
    </location>
    <ligand>
        <name>FMN</name>
        <dbReference type="ChEBI" id="CHEBI:58210"/>
    </ligand>
</feature>
<dbReference type="EC" id="1.3.1.-" evidence="9"/>
<feature type="domain" description="DUS-like FMN-binding" evidence="13">
    <location>
        <begin position="119"/>
        <end position="322"/>
    </location>
</feature>
<dbReference type="Proteomes" id="UP000076722">
    <property type="component" value="Unassembled WGS sequence"/>
</dbReference>